<reference evidence="2 3" key="1">
    <citation type="journal article" date="2021" name="J. Hered.">
        <title>A chromosome-level genome assembly of the parasitoid wasp, Cotesia glomerata (Hymenoptera: Braconidae).</title>
        <authorList>
            <person name="Pinto B.J."/>
            <person name="Weis J.J."/>
            <person name="Gamble T."/>
            <person name="Ode P.J."/>
            <person name="Paul R."/>
            <person name="Zaspel J.M."/>
        </authorList>
    </citation>
    <scope>NUCLEOTIDE SEQUENCE [LARGE SCALE GENOMIC DNA]</scope>
    <source>
        <strain evidence="2">CgM1</strain>
    </source>
</reference>
<keyword evidence="1" id="KW-0732">Signal</keyword>
<name>A0AAV7ID97_COTGL</name>
<dbReference type="Proteomes" id="UP000826195">
    <property type="component" value="Unassembled WGS sequence"/>
</dbReference>
<accession>A0AAV7ID97</accession>
<keyword evidence="3" id="KW-1185">Reference proteome</keyword>
<comment type="caution">
    <text evidence="2">The sequence shown here is derived from an EMBL/GenBank/DDBJ whole genome shotgun (WGS) entry which is preliminary data.</text>
</comment>
<evidence type="ECO:0000313" key="2">
    <source>
        <dbReference type="EMBL" id="KAH0550351.1"/>
    </source>
</evidence>
<proteinExistence type="predicted"/>
<gene>
    <name evidence="2" type="ORF">KQX54_018881</name>
</gene>
<protein>
    <submittedName>
        <fullName evidence="2">Uncharacterized protein</fullName>
    </submittedName>
</protein>
<evidence type="ECO:0000313" key="3">
    <source>
        <dbReference type="Proteomes" id="UP000826195"/>
    </source>
</evidence>
<organism evidence="2 3">
    <name type="scientific">Cotesia glomerata</name>
    <name type="common">Lepidopteran parasitic wasp</name>
    <name type="synonym">Apanteles glomeratus</name>
    <dbReference type="NCBI Taxonomy" id="32391"/>
    <lineage>
        <taxon>Eukaryota</taxon>
        <taxon>Metazoa</taxon>
        <taxon>Ecdysozoa</taxon>
        <taxon>Arthropoda</taxon>
        <taxon>Hexapoda</taxon>
        <taxon>Insecta</taxon>
        <taxon>Pterygota</taxon>
        <taxon>Neoptera</taxon>
        <taxon>Endopterygota</taxon>
        <taxon>Hymenoptera</taxon>
        <taxon>Apocrita</taxon>
        <taxon>Ichneumonoidea</taxon>
        <taxon>Braconidae</taxon>
        <taxon>Microgastrinae</taxon>
        <taxon>Cotesia</taxon>
    </lineage>
</organism>
<sequence length="217" mass="25125">MNFITSLFFIFSINLLKTNGSPQITKLVPLDDWVAFKERTSQVNPLDKFFGKLRATYDFIFHRPDNVSNVEKIIADDKSWATENSNNKNHDRLITPMLPLFNHIVFKNNNSNKKSEIDMNKNLYIRLYPEENLMSTHESSISRISKDDEWPDDVETVEPLSQVEIDNENIDRSVEAVTPSQSSFQFPIAVVRAFAKWLESILSYTHQAYSAFAQKNN</sequence>
<feature type="signal peptide" evidence="1">
    <location>
        <begin position="1"/>
        <end position="20"/>
    </location>
</feature>
<dbReference type="EMBL" id="JAHXZJ010001864">
    <property type="protein sequence ID" value="KAH0550351.1"/>
    <property type="molecule type" value="Genomic_DNA"/>
</dbReference>
<dbReference type="AlphaFoldDB" id="A0AAV7ID97"/>
<feature type="chain" id="PRO_5043462452" evidence="1">
    <location>
        <begin position="21"/>
        <end position="217"/>
    </location>
</feature>
<evidence type="ECO:0000256" key="1">
    <source>
        <dbReference type="SAM" id="SignalP"/>
    </source>
</evidence>